<dbReference type="SUPFAM" id="SSF109715">
    <property type="entry name" value="DEK C-terminal domain"/>
    <property type="match status" value="1"/>
</dbReference>
<keyword evidence="5" id="KW-0808">Transferase</keyword>
<dbReference type="GO" id="GO:0016459">
    <property type="term" value="C:myosin complex"/>
    <property type="evidence" value="ECO:0007669"/>
    <property type="project" value="UniProtKB-KW"/>
</dbReference>
<evidence type="ECO:0000256" key="6">
    <source>
        <dbReference type="ARBA" id="ARBA00022692"/>
    </source>
</evidence>
<accession>A0A1U7LJ35</accession>
<dbReference type="Pfam" id="PF00063">
    <property type="entry name" value="Myosin_head"/>
    <property type="match status" value="1"/>
</dbReference>
<keyword evidence="8 13" id="KW-0472">Membrane</keyword>
<dbReference type="GO" id="GO:0003779">
    <property type="term" value="F:actin binding"/>
    <property type="evidence" value="ECO:0007669"/>
    <property type="project" value="UniProtKB-KW"/>
</dbReference>
<evidence type="ECO:0000313" key="18">
    <source>
        <dbReference type="Proteomes" id="UP000186594"/>
    </source>
</evidence>
<dbReference type="InterPro" id="IPR001609">
    <property type="entry name" value="Myosin_head_motor_dom-like"/>
</dbReference>
<evidence type="ECO:0000259" key="15">
    <source>
        <dbReference type="PROSITE" id="PS51456"/>
    </source>
</evidence>
<evidence type="ECO:0000256" key="4">
    <source>
        <dbReference type="ARBA" id="ARBA00022676"/>
    </source>
</evidence>
<proteinExistence type="inferred from homology"/>
<dbReference type="Gene3D" id="1.20.120.720">
    <property type="entry name" value="Myosin VI head, motor domain, U50 subdomain"/>
    <property type="match status" value="1"/>
</dbReference>
<evidence type="ECO:0000256" key="13">
    <source>
        <dbReference type="SAM" id="Phobius"/>
    </source>
</evidence>
<dbReference type="GO" id="GO:0005524">
    <property type="term" value="F:ATP binding"/>
    <property type="evidence" value="ECO:0007669"/>
    <property type="project" value="InterPro"/>
</dbReference>
<dbReference type="GO" id="GO:0005886">
    <property type="term" value="C:plasma membrane"/>
    <property type="evidence" value="ECO:0007669"/>
    <property type="project" value="UniProtKB-SubCell"/>
</dbReference>
<dbReference type="GO" id="GO:0003774">
    <property type="term" value="F:cytoskeletal motor activity"/>
    <property type="evidence" value="ECO:0007669"/>
    <property type="project" value="InterPro"/>
</dbReference>
<dbReference type="InterPro" id="IPR027417">
    <property type="entry name" value="P-loop_NTPase"/>
</dbReference>
<feature type="transmembrane region" description="Helical" evidence="13">
    <location>
        <begin position="1419"/>
        <end position="1440"/>
    </location>
</feature>
<comment type="subcellular location">
    <subcellularLocation>
        <location evidence="1">Cell membrane</location>
        <topology evidence="1">Multi-pass membrane protein</topology>
    </subcellularLocation>
</comment>
<keyword evidence="11" id="KW-0518">Myosin</keyword>
<evidence type="ECO:0000256" key="2">
    <source>
        <dbReference type="ARBA" id="ARBA00012543"/>
    </source>
</evidence>
<feature type="transmembrane region" description="Helical" evidence="13">
    <location>
        <begin position="710"/>
        <end position="729"/>
    </location>
</feature>
<keyword evidence="11" id="KW-0505">Motor protein</keyword>
<feature type="domain" description="Myosin motor" evidence="15">
    <location>
        <begin position="1"/>
        <end position="546"/>
    </location>
</feature>
<comment type="caution">
    <text evidence="17">The sequence shown here is derived from an EMBL/GenBank/DDBJ whole genome shotgun (WGS) entry which is preliminary data.</text>
</comment>
<dbReference type="EMBL" id="LXFE01003004">
    <property type="protein sequence ID" value="OLL22638.1"/>
    <property type="molecule type" value="Genomic_DNA"/>
</dbReference>
<dbReference type="InterPro" id="IPR014876">
    <property type="entry name" value="DEK_C"/>
</dbReference>
<dbReference type="InterPro" id="IPR004835">
    <property type="entry name" value="Chitin_synth"/>
</dbReference>
<dbReference type="Pfam" id="PF08766">
    <property type="entry name" value="DEK_C"/>
    <property type="match status" value="1"/>
</dbReference>
<dbReference type="PROSITE" id="PS51456">
    <property type="entry name" value="MYOSIN_MOTOR"/>
    <property type="match status" value="1"/>
</dbReference>
<dbReference type="SUPFAM" id="SSF52540">
    <property type="entry name" value="P-loop containing nucleoside triphosphate hydrolases"/>
    <property type="match status" value="1"/>
</dbReference>
<evidence type="ECO:0000256" key="7">
    <source>
        <dbReference type="ARBA" id="ARBA00022989"/>
    </source>
</evidence>
<comment type="similarity">
    <text evidence="11">Belongs to the TRAFAC class myosin-kinesin ATPase superfamily. Myosin family.</text>
</comment>
<feature type="transmembrane region" description="Helical" evidence="13">
    <location>
        <begin position="970"/>
        <end position="991"/>
    </location>
</feature>
<dbReference type="Gene3D" id="3.10.120.10">
    <property type="entry name" value="Cytochrome b5-like heme/steroid binding domain"/>
    <property type="match status" value="1"/>
</dbReference>
<dbReference type="InterPro" id="IPR001199">
    <property type="entry name" value="Cyt_B5-like_heme/steroid-bd"/>
</dbReference>
<evidence type="ECO:0000259" key="16">
    <source>
        <dbReference type="PROSITE" id="PS51998"/>
    </source>
</evidence>
<keyword evidence="11" id="KW-0009">Actin-binding</keyword>
<dbReference type="PANTHER" id="PTHR22914">
    <property type="entry name" value="CHITIN SYNTHASE"/>
    <property type="match status" value="1"/>
</dbReference>
<evidence type="ECO:0000256" key="10">
    <source>
        <dbReference type="ARBA" id="ARBA00049510"/>
    </source>
</evidence>
<name>A0A1U7LJ35_NEOID</name>
<keyword evidence="3" id="KW-1003">Cell membrane</keyword>
<evidence type="ECO:0000256" key="3">
    <source>
        <dbReference type="ARBA" id="ARBA00022475"/>
    </source>
</evidence>
<evidence type="ECO:0000256" key="11">
    <source>
        <dbReference type="PROSITE-ProRule" id="PRU00782"/>
    </source>
</evidence>
<organism evidence="17 18">
    <name type="scientific">Neolecta irregularis (strain DAH-3)</name>
    <dbReference type="NCBI Taxonomy" id="1198029"/>
    <lineage>
        <taxon>Eukaryota</taxon>
        <taxon>Fungi</taxon>
        <taxon>Dikarya</taxon>
        <taxon>Ascomycota</taxon>
        <taxon>Taphrinomycotina</taxon>
        <taxon>Neolectales</taxon>
        <taxon>Neolectaceae</taxon>
        <taxon>Neolecta</taxon>
    </lineage>
</organism>
<feature type="transmembrane region" description="Helical" evidence="13">
    <location>
        <begin position="1340"/>
        <end position="1363"/>
    </location>
</feature>
<dbReference type="EC" id="2.4.1.16" evidence="2"/>
<dbReference type="GO" id="GO:0031097">
    <property type="term" value="C:medial cortex"/>
    <property type="evidence" value="ECO:0007669"/>
    <property type="project" value="UniProtKB-ARBA"/>
</dbReference>
<dbReference type="InterPro" id="IPR029044">
    <property type="entry name" value="Nucleotide-diphossugar_trans"/>
</dbReference>
<dbReference type="SMART" id="SM00242">
    <property type="entry name" value="MYSc"/>
    <property type="match status" value="1"/>
</dbReference>
<evidence type="ECO:0000313" key="17">
    <source>
        <dbReference type="EMBL" id="OLL22638.1"/>
    </source>
</evidence>
<feature type="transmembrane region" description="Helical" evidence="13">
    <location>
        <begin position="670"/>
        <end position="689"/>
    </location>
</feature>
<dbReference type="Gene3D" id="1.20.58.530">
    <property type="match status" value="1"/>
</dbReference>
<dbReference type="PROSITE" id="PS51998">
    <property type="entry name" value="DEK_C"/>
    <property type="match status" value="1"/>
</dbReference>
<dbReference type="OMA" id="LEMHHQI"/>
<dbReference type="Pfam" id="PF00173">
    <property type="entry name" value="Cyt-b5"/>
    <property type="match status" value="1"/>
</dbReference>
<dbReference type="PROSITE" id="PS50255">
    <property type="entry name" value="CYTOCHROME_B5_2"/>
    <property type="match status" value="1"/>
</dbReference>
<feature type="domain" description="DEK-C" evidence="16">
    <location>
        <begin position="1591"/>
        <end position="1646"/>
    </location>
</feature>
<dbReference type="Pfam" id="PF03142">
    <property type="entry name" value="Chitin_synth_2"/>
    <property type="match status" value="1"/>
</dbReference>
<dbReference type="Gene3D" id="1.10.10.820">
    <property type="match status" value="1"/>
</dbReference>
<dbReference type="GO" id="GO:0004100">
    <property type="term" value="F:chitin synthase activity"/>
    <property type="evidence" value="ECO:0007669"/>
    <property type="project" value="UniProtKB-EC"/>
</dbReference>
<evidence type="ECO:0000256" key="12">
    <source>
        <dbReference type="SAM" id="MobiDB-lite"/>
    </source>
</evidence>
<dbReference type="InterPro" id="IPR036400">
    <property type="entry name" value="Cyt_B5-like_heme/steroid_sf"/>
</dbReference>
<keyword evidence="9" id="KW-0325">Glycoprotein</keyword>
<dbReference type="SUPFAM" id="SSF53448">
    <property type="entry name" value="Nucleotide-diphospho-sugar transferases"/>
    <property type="match status" value="1"/>
</dbReference>
<dbReference type="Proteomes" id="UP000186594">
    <property type="component" value="Unassembled WGS sequence"/>
</dbReference>
<reference evidence="17 18" key="1">
    <citation type="submission" date="2016-04" db="EMBL/GenBank/DDBJ databases">
        <title>Evolutionary innovation and constraint leading to complex multicellularity in the Ascomycota.</title>
        <authorList>
            <person name="Cisse O."/>
            <person name="Nguyen A."/>
            <person name="Hewitt D.A."/>
            <person name="Jedd G."/>
            <person name="Stajich J.E."/>
        </authorList>
    </citation>
    <scope>NUCLEOTIDE SEQUENCE [LARGE SCALE GENOMIC DNA]</scope>
    <source>
        <strain evidence="17 18">DAH-3</strain>
    </source>
</reference>
<dbReference type="GO" id="GO:0030864">
    <property type="term" value="C:cortical actin cytoskeleton"/>
    <property type="evidence" value="ECO:0007669"/>
    <property type="project" value="UniProtKB-ARBA"/>
</dbReference>
<evidence type="ECO:0000256" key="8">
    <source>
        <dbReference type="ARBA" id="ARBA00023136"/>
    </source>
</evidence>
<evidence type="ECO:0000256" key="1">
    <source>
        <dbReference type="ARBA" id="ARBA00004651"/>
    </source>
</evidence>
<evidence type="ECO:0000259" key="14">
    <source>
        <dbReference type="PROSITE" id="PS50255"/>
    </source>
</evidence>
<dbReference type="Gene3D" id="1.10.10.60">
    <property type="entry name" value="Homeodomain-like"/>
    <property type="match status" value="1"/>
</dbReference>
<keyword evidence="7 13" id="KW-1133">Transmembrane helix</keyword>
<evidence type="ECO:0000256" key="9">
    <source>
        <dbReference type="ARBA" id="ARBA00023180"/>
    </source>
</evidence>
<dbReference type="GO" id="GO:0030428">
    <property type="term" value="C:cell septum"/>
    <property type="evidence" value="ECO:0007669"/>
    <property type="project" value="TreeGrafter"/>
</dbReference>
<feature type="domain" description="Cytochrome b5 heme-binding" evidence="14">
    <location>
        <begin position="733"/>
        <end position="793"/>
    </location>
</feature>
<keyword evidence="4" id="KW-0328">Glycosyltransferase</keyword>
<comment type="catalytic activity">
    <reaction evidence="10">
        <text>[(1-&gt;4)-N-acetyl-beta-D-glucosaminyl](n) + UDP-N-acetyl-alpha-D-glucosamine = [(1-&gt;4)-N-acetyl-beta-D-glucosaminyl](n+1) + UDP + H(+)</text>
        <dbReference type="Rhea" id="RHEA:16637"/>
        <dbReference type="Rhea" id="RHEA-COMP:9593"/>
        <dbReference type="Rhea" id="RHEA-COMP:9595"/>
        <dbReference type="ChEBI" id="CHEBI:15378"/>
        <dbReference type="ChEBI" id="CHEBI:17029"/>
        <dbReference type="ChEBI" id="CHEBI:57705"/>
        <dbReference type="ChEBI" id="CHEBI:58223"/>
        <dbReference type="EC" id="2.4.1.16"/>
    </reaction>
    <physiologicalReaction direction="left-to-right" evidence="10">
        <dbReference type="Rhea" id="RHEA:16638"/>
    </physiologicalReaction>
</comment>
<dbReference type="SUPFAM" id="SSF55856">
    <property type="entry name" value="Cytochrome b5-like heme/steroid binding domain"/>
    <property type="match status" value="1"/>
</dbReference>
<dbReference type="STRING" id="1198029.A0A1U7LJ35"/>
<keyword evidence="6 13" id="KW-0812">Transmembrane</keyword>
<feature type="region of interest" description="Actin-binding" evidence="11">
    <location>
        <begin position="426"/>
        <end position="448"/>
    </location>
</feature>
<dbReference type="PANTHER" id="PTHR22914:SF45">
    <property type="entry name" value="CHITIN SYNTHASE"/>
    <property type="match status" value="1"/>
</dbReference>
<gene>
    <name evidence="17" type="ORF">NEOLI_004354</name>
</gene>
<feature type="region of interest" description="Disordered" evidence="12">
    <location>
        <begin position="1521"/>
        <end position="1558"/>
    </location>
</feature>
<dbReference type="SMART" id="SM01117">
    <property type="entry name" value="Cyt-b5"/>
    <property type="match status" value="2"/>
</dbReference>
<comment type="caution">
    <text evidence="11">Lacks conserved residue(s) required for the propagation of feature annotation.</text>
</comment>
<dbReference type="GO" id="GO:0006031">
    <property type="term" value="P:chitin biosynthetic process"/>
    <property type="evidence" value="ECO:0007669"/>
    <property type="project" value="TreeGrafter"/>
</dbReference>
<keyword evidence="18" id="KW-1185">Reference proteome</keyword>
<protein>
    <recommendedName>
        <fullName evidence="2">chitin synthase</fullName>
        <ecNumber evidence="2">2.4.1.16</ecNumber>
    </recommendedName>
</protein>
<sequence length="1649" mass="185616">MDYLLEKSRVARVPTGERNFHVFYYLLAGTSAPEKAHLVFDDNARYRYLGHPTQRHAGIDDEQGFALLKSAFRRVGILKEDTAQICQVLAAILHLGQLEFYQGKSDHHVLIKNHNVLQTVALFLGIPPQTLETALSYKTKMIGRERVSLMLDASQARDHCDELARALYSLLFSWIVEAINLRLCKDEDQSNIIGFVDFPGFQHASLYEDTVLSQLLVNTANEQLNNLFVTIMFKRPAALYESEGISYPSFEFIDNADTVKTLSKPSNGIITILDSQTAKISRGKTDRTFIESLSKRFEKNPKLSCAMPSNRNNHQMTFTVRHYVGDIEYSADGILDQNSDVISGDFMTIFGGEASQDSALTCTHNPFIAQLFRSSAIATEMHPKSKNTILQAQVSAGPMRQPSMKQPADADPRIVSGLAGQFRTAMNTLVDGLEMMQTYFVICLKPNDRRMANQFDTNCIRSQLEYYNIVNLATQLSQNKHTTVIPIVEFLELYLSMESSQDLETDRIQISSFVEEMGFSATDALVASTSVFLSEPAWSHLEDRLAGYRTAQLDTPSPSASRGSLFEPMASRPIIPSESRHNLLSAHSRSSTSEKLVDTQAYGNYNDSPSYTQTPSASDLQFYSQAGASASAINMFRHFDSKVVMEAQTAEKNDKEVSEEIPISSSRKRWVFFAYLFTFWIPDFLLVRLGRLKRKDVRMAWREKLFINMLIWFACGVCVFFIAVFGNLICPRQYVYSTEELAARSFVTTPKHALVAIRGEVFDLSQFAPTHYPSIVAQKSVLSYGGRDATPIFPIQISALCNGVDGTVDESVTLDTTSSTDTNAKYHDFRVFTNLSQPDWYYEQMIMLRSNYRVGHMGYTRSYVQTLANKQNSLAIINDNVFDLTEYISGNAKFLVKPGESLPSSSALSFMDSTVVDLFQQRAGHDNTKLFENLPIDADLKKRMMVCLLNIFLIGKVDNRNSPQCMFSRYFLLAISIALVSIIAVKFLAALQFTRSENPEKLEKFFISFLPCYTEDEDSLKGSIDSLARTKYDDKRKLLFIVCDGMIIGAGNDRPTPTIVLDILGVSQSMDPEPLSFDSLGEGLKQHNMGKVYSGLYEVSGHVVPFVVVVKTGKPSEVVRPGNRGKRDSQMILMRFLCRIHYNDPLTPLELELYHQIRNVIGVDPVFYEFVFGIDADTVVAPDSVAKMLSHCVYDTRIIGLCGETELANAKRTAVTMIQVYEYYISHNMAKAFESLFGSVTCLPGCFTMYRVRSADTGKPLFVSKSVVEAYAEIRVDTLHLKNLLHLGEDRYLTTLLLKVHPSYKTKFIREAKAKTVGPELWSVFLSQRRRWINSTIHNLVELVSVSTLCGFACFSLRTIVLVDLMSTIIQPVTMGYLGYMIYLISVDSSSIPLTSLILLAAIYGLQGVIFILRRKWEMLFYLLLYILAIPIYSLALPLYSFWKMDDFTWGNTRVISGEKGKKKIITDEGKFDPRSIPRRKWQDYESEIYQDEPVAGSDISGNTRAGSSIWAPTQSEWGAGTQGGIDPVRQSPMRNSPYETARDSRYHSSGDLLGMPRVAPESRLSRPASEMEMHPMLMPPFAGETQQKTIPPDEAILAQIRKILATADLMTVTMKQVKDELEKRFGCNLASKRDYINFCVEACLSNEL</sequence>
<dbReference type="GO" id="GO:0031505">
    <property type="term" value="P:fungal-type cell wall organization"/>
    <property type="evidence" value="ECO:0007669"/>
    <property type="project" value="TreeGrafter"/>
</dbReference>
<feature type="transmembrane region" description="Helical" evidence="13">
    <location>
        <begin position="1394"/>
        <end position="1413"/>
    </location>
</feature>
<dbReference type="OrthoDB" id="370884at2759"/>
<evidence type="ECO:0000256" key="5">
    <source>
        <dbReference type="ARBA" id="ARBA00022679"/>
    </source>
</evidence>